<keyword evidence="3 6" id="KW-0812">Transmembrane</keyword>
<comment type="subcellular location">
    <subcellularLocation>
        <location evidence="1">Cell membrane</location>
        <topology evidence="1">Multi-pass membrane protein</topology>
    </subcellularLocation>
</comment>
<feature type="transmembrane region" description="Helical" evidence="6">
    <location>
        <begin position="156"/>
        <end position="181"/>
    </location>
</feature>
<reference evidence="7" key="2">
    <citation type="submission" date="2020-09" db="EMBL/GenBank/DDBJ databases">
        <authorList>
            <person name="Sun Q."/>
            <person name="Sedlacek I."/>
        </authorList>
    </citation>
    <scope>NUCLEOTIDE SEQUENCE</scope>
    <source>
        <strain evidence="7">CCM 7905</strain>
    </source>
</reference>
<comment type="caution">
    <text evidence="7">The sequence shown here is derived from an EMBL/GenBank/DDBJ whole genome shotgun (WGS) entry which is preliminary data.</text>
</comment>
<gene>
    <name evidence="7" type="ORF">GCM10007304_04270</name>
</gene>
<evidence type="ECO:0000256" key="4">
    <source>
        <dbReference type="ARBA" id="ARBA00022989"/>
    </source>
</evidence>
<feature type="transmembrane region" description="Helical" evidence="6">
    <location>
        <begin position="26"/>
        <end position="47"/>
    </location>
</feature>
<dbReference type="PANTHER" id="PTHR30250">
    <property type="entry name" value="PST FAMILY PREDICTED COLANIC ACID TRANSPORTER"/>
    <property type="match status" value="1"/>
</dbReference>
<feature type="transmembrane region" description="Helical" evidence="6">
    <location>
        <begin position="328"/>
        <end position="348"/>
    </location>
</feature>
<dbReference type="GO" id="GO:0005886">
    <property type="term" value="C:plasma membrane"/>
    <property type="evidence" value="ECO:0007669"/>
    <property type="project" value="UniProtKB-SubCell"/>
</dbReference>
<feature type="transmembrane region" description="Helical" evidence="6">
    <location>
        <begin position="59"/>
        <end position="80"/>
    </location>
</feature>
<feature type="transmembrane region" description="Helical" evidence="6">
    <location>
        <begin position="218"/>
        <end position="242"/>
    </location>
</feature>
<feature type="transmembrane region" description="Helical" evidence="6">
    <location>
        <begin position="254"/>
        <end position="280"/>
    </location>
</feature>
<evidence type="ECO:0000313" key="7">
    <source>
        <dbReference type="EMBL" id="GGF93522.1"/>
    </source>
</evidence>
<name>A0A917CMJ0_9NOCA</name>
<dbReference type="AlphaFoldDB" id="A0A917CMJ0"/>
<reference evidence="7" key="1">
    <citation type="journal article" date="2014" name="Int. J. Syst. Evol. Microbiol.">
        <title>Complete genome sequence of Corynebacterium casei LMG S-19264T (=DSM 44701T), isolated from a smear-ripened cheese.</title>
        <authorList>
            <consortium name="US DOE Joint Genome Institute (JGI-PGF)"/>
            <person name="Walter F."/>
            <person name="Albersmeier A."/>
            <person name="Kalinowski J."/>
            <person name="Ruckert C."/>
        </authorList>
    </citation>
    <scope>NUCLEOTIDE SEQUENCE</scope>
    <source>
        <strain evidence="7">CCM 7905</strain>
    </source>
</reference>
<protein>
    <submittedName>
        <fullName evidence="7">Polysaccharide biosynthesis protein</fullName>
    </submittedName>
</protein>
<accession>A0A917CMJ0</accession>
<evidence type="ECO:0000256" key="1">
    <source>
        <dbReference type="ARBA" id="ARBA00004651"/>
    </source>
</evidence>
<evidence type="ECO:0000313" key="8">
    <source>
        <dbReference type="Proteomes" id="UP000654257"/>
    </source>
</evidence>
<organism evidence="7 8">
    <name type="scientific">Rhodococcoides trifolii</name>
    <dbReference type="NCBI Taxonomy" id="908250"/>
    <lineage>
        <taxon>Bacteria</taxon>
        <taxon>Bacillati</taxon>
        <taxon>Actinomycetota</taxon>
        <taxon>Actinomycetes</taxon>
        <taxon>Mycobacteriales</taxon>
        <taxon>Nocardiaceae</taxon>
        <taxon>Rhodococcoides</taxon>
    </lineage>
</organism>
<feature type="transmembrane region" description="Helical" evidence="6">
    <location>
        <begin position="360"/>
        <end position="380"/>
    </location>
</feature>
<dbReference type="PANTHER" id="PTHR30250:SF11">
    <property type="entry name" value="O-ANTIGEN TRANSPORTER-RELATED"/>
    <property type="match status" value="1"/>
</dbReference>
<keyword evidence="2" id="KW-1003">Cell membrane</keyword>
<evidence type="ECO:0000256" key="3">
    <source>
        <dbReference type="ARBA" id="ARBA00022692"/>
    </source>
</evidence>
<dbReference type="InterPro" id="IPR050833">
    <property type="entry name" value="Poly_Biosynth_Transport"/>
</dbReference>
<dbReference type="Proteomes" id="UP000654257">
    <property type="component" value="Unassembled WGS sequence"/>
</dbReference>
<keyword evidence="4 6" id="KW-1133">Transmembrane helix</keyword>
<sequence>MRGVVGGKAGGRSGVVGGKAGGRSGVVGGVAVVTAGSMVANIASYLLHLPASRWLGPLGYSEFATLLAAQLVLAVPALALQTVIARDTVRGRSRAELRRLAARCAAVVAVLALLLVPILAYVLDIAVLTTAAALVTAPVLVFLSAEQGLLQGGSRFGALSAVLAGSGLAKVAPALIVLAFGGSAGPALIASALGTLVMAIVARAVTGSSTPGPAPTSSWTSVLAASQVQLVIVGLSSVDLVLARAVLTKEDAGLYALGAVATKAAFWLPQAVGVVFYPALSDPVRSTAAVRTVLLVLVAIGTSLVVGVAAVSPFASLVVGDAYAPVQGLLWVFALQGAALAVMQGALLSSVARDRTRLAAAAWVGLTVEVVVVLVVGSSVARVVTVAASCAVVTTAAVWLQLYAAERSAQSARL</sequence>
<feature type="transmembrane region" description="Helical" evidence="6">
    <location>
        <begin position="125"/>
        <end position="144"/>
    </location>
</feature>
<evidence type="ECO:0000256" key="2">
    <source>
        <dbReference type="ARBA" id="ARBA00022475"/>
    </source>
</evidence>
<feature type="transmembrane region" description="Helical" evidence="6">
    <location>
        <begin position="187"/>
        <end position="206"/>
    </location>
</feature>
<dbReference type="EMBL" id="BMCU01000001">
    <property type="protein sequence ID" value="GGF93522.1"/>
    <property type="molecule type" value="Genomic_DNA"/>
</dbReference>
<feature type="transmembrane region" description="Helical" evidence="6">
    <location>
        <begin position="386"/>
        <end position="405"/>
    </location>
</feature>
<evidence type="ECO:0000256" key="6">
    <source>
        <dbReference type="SAM" id="Phobius"/>
    </source>
</evidence>
<feature type="transmembrane region" description="Helical" evidence="6">
    <location>
        <begin position="100"/>
        <end position="119"/>
    </location>
</feature>
<keyword evidence="8" id="KW-1185">Reference proteome</keyword>
<feature type="transmembrane region" description="Helical" evidence="6">
    <location>
        <begin position="292"/>
        <end position="316"/>
    </location>
</feature>
<proteinExistence type="predicted"/>
<keyword evidence="5 6" id="KW-0472">Membrane</keyword>
<evidence type="ECO:0000256" key="5">
    <source>
        <dbReference type="ARBA" id="ARBA00023136"/>
    </source>
</evidence>